<dbReference type="InterPro" id="IPR050469">
    <property type="entry name" value="Diguanylate_Cyclase"/>
</dbReference>
<keyword evidence="2" id="KW-0175">Coiled coil</keyword>
<feature type="repeat" description="TPR" evidence="1">
    <location>
        <begin position="157"/>
        <end position="190"/>
    </location>
</feature>
<dbReference type="Gene3D" id="3.30.70.270">
    <property type="match status" value="1"/>
</dbReference>
<dbReference type="CDD" id="cd01949">
    <property type="entry name" value="GGDEF"/>
    <property type="match status" value="1"/>
</dbReference>
<sequence>MLFTLAVIFAVIVTALLIKYLSREDDGEQSEEEREITFSQHAILRMNERDIEPERILRVLEEGRKVEITNYNRMKIMDDEITVILEKKLANFEVITVYWNSGDRETPPDGNSTVEMATLLNMMIKLSALVGDFTGAVEFSSRAQAICETKNESELLTKVIINTSGLYFKMKDYDKALMHANKALQMAKRNGDEINAACCLNNIAIIHENGETGESGIPYLEEAVKIKEKHGMNAELPSSYMNLAELYYESERKAEAAELLEKARTIAKANENEYGIAEAMKCEARFLKGEGDLASAINLLEEVREYHQENGNKTELLGVLNDISSVYELMGDSKEALNTFKQITELSRSIFKEEQARSIAQLESSFEAREKLREINDLAEQNKRLRTVNEEISVKNNELQEMKAKLEEINRLLEKQAESDPLTGLLNHRKMKSVLDSEISRAERYETPLTMIMLDLDDFKSINDCYGHLKGDELLAAIGKLIRSSIRKNDFAFRYGGEEFLILLPSADMQRTTEVYSRLKESLREHLEIAVSFSAGAKQWKGESSDEFISIVDKLLYEAKAKGKDRLETSEAAI</sequence>
<dbReference type="PROSITE" id="PS50887">
    <property type="entry name" value="GGDEF"/>
    <property type="match status" value="1"/>
</dbReference>
<dbReference type="PANTHER" id="PTHR45138">
    <property type="entry name" value="REGULATORY COMPONENTS OF SENSORY TRANSDUCTION SYSTEM"/>
    <property type="match status" value="1"/>
</dbReference>
<protein>
    <submittedName>
        <fullName evidence="4">Diguanylate cyclase with TPR repeat</fullName>
    </submittedName>
</protein>
<reference evidence="5" key="1">
    <citation type="journal article" date="2015" name="MBio">
        <title>Genome-Resolved Metagenomic Analysis Reveals Roles for Candidate Phyla and Other Microbial Community Members in Biogeochemical Transformations in Oil Reservoirs.</title>
        <authorList>
            <person name="Hu P."/>
            <person name="Tom L."/>
            <person name="Singh A."/>
            <person name="Thomas B.C."/>
            <person name="Baker B.J."/>
            <person name="Piceno Y.M."/>
            <person name="Andersen G.L."/>
            <person name="Banfield J.F."/>
        </authorList>
    </citation>
    <scope>NUCLEOTIDE SEQUENCE [LARGE SCALE GENOMIC DNA]</scope>
</reference>
<dbReference type="PROSITE" id="PS50005">
    <property type="entry name" value="TPR"/>
    <property type="match status" value="1"/>
</dbReference>
<evidence type="ECO:0000313" key="4">
    <source>
        <dbReference type="EMBL" id="KUK89559.1"/>
    </source>
</evidence>
<dbReference type="InterPro" id="IPR019734">
    <property type="entry name" value="TPR_rpt"/>
</dbReference>
<dbReference type="SMART" id="SM00028">
    <property type="entry name" value="TPR"/>
    <property type="match status" value="5"/>
</dbReference>
<dbReference type="PATRIC" id="fig|1236046.5.peg.703"/>
<dbReference type="Pfam" id="PF00990">
    <property type="entry name" value="GGDEF"/>
    <property type="match status" value="1"/>
</dbReference>
<dbReference type="GO" id="GO:0052621">
    <property type="term" value="F:diguanylate cyclase activity"/>
    <property type="evidence" value="ECO:0007669"/>
    <property type="project" value="TreeGrafter"/>
</dbReference>
<dbReference type="Pfam" id="PF13374">
    <property type="entry name" value="TPR_10"/>
    <property type="match status" value="1"/>
</dbReference>
<organism evidence="4 5">
    <name type="scientific">Mesotoga infera</name>
    <dbReference type="NCBI Taxonomy" id="1236046"/>
    <lineage>
        <taxon>Bacteria</taxon>
        <taxon>Thermotogati</taxon>
        <taxon>Thermotogota</taxon>
        <taxon>Thermotogae</taxon>
        <taxon>Kosmotogales</taxon>
        <taxon>Kosmotogaceae</taxon>
        <taxon>Mesotoga</taxon>
    </lineage>
</organism>
<dbReference type="NCBIfam" id="TIGR00254">
    <property type="entry name" value="GGDEF"/>
    <property type="match status" value="1"/>
</dbReference>
<dbReference type="InterPro" id="IPR029787">
    <property type="entry name" value="Nucleotide_cyclase"/>
</dbReference>
<evidence type="ECO:0000256" key="2">
    <source>
        <dbReference type="SAM" id="Coils"/>
    </source>
</evidence>
<dbReference type="InterPro" id="IPR011990">
    <property type="entry name" value="TPR-like_helical_dom_sf"/>
</dbReference>
<keyword evidence="1" id="KW-0802">TPR repeat</keyword>
<dbReference type="Pfam" id="PF13181">
    <property type="entry name" value="TPR_8"/>
    <property type="match status" value="1"/>
</dbReference>
<dbReference type="SUPFAM" id="SSF48452">
    <property type="entry name" value="TPR-like"/>
    <property type="match status" value="2"/>
</dbReference>
<evidence type="ECO:0000256" key="1">
    <source>
        <dbReference type="PROSITE-ProRule" id="PRU00339"/>
    </source>
</evidence>
<dbReference type="AlphaFoldDB" id="A0A117M832"/>
<dbReference type="SUPFAM" id="SSF55073">
    <property type="entry name" value="Nucleotide cyclase"/>
    <property type="match status" value="1"/>
</dbReference>
<proteinExistence type="predicted"/>
<dbReference type="InterPro" id="IPR025354">
    <property type="entry name" value="DUF4258"/>
</dbReference>
<feature type="domain" description="GGDEF" evidence="3">
    <location>
        <begin position="447"/>
        <end position="572"/>
    </location>
</feature>
<dbReference type="EMBL" id="LGGW01000082">
    <property type="protein sequence ID" value="KUK89559.1"/>
    <property type="molecule type" value="Genomic_DNA"/>
</dbReference>
<dbReference type="SMART" id="SM00267">
    <property type="entry name" value="GGDEF"/>
    <property type="match status" value="1"/>
</dbReference>
<comment type="caution">
    <text evidence="4">The sequence shown here is derived from an EMBL/GenBank/DDBJ whole genome shotgun (WGS) entry which is preliminary data.</text>
</comment>
<dbReference type="PANTHER" id="PTHR45138:SF9">
    <property type="entry name" value="DIGUANYLATE CYCLASE DGCM-RELATED"/>
    <property type="match status" value="1"/>
</dbReference>
<dbReference type="InterPro" id="IPR043128">
    <property type="entry name" value="Rev_trsase/Diguanyl_cyclase"/>
</dbReference>
<dbReference type="Gene3D" id="1.25.40.10">
    <property type="entry name" value="Tetratricopeptide repeat domain"/>
    <property type="match status" value="1"/>
</dbReference>
<evidence type="ECO:0000259" key="3">
    <source>
        <dbReference type="PROSITE" id="PS50887"/>
    </source>
</evidence>
<gene>
    <name evidence="4" type="ORF">XE02_0968</name>
</gene>
<dbReference type="FunFam" id="3.30.70.270:FF:000001">
    <property type="entry name" value="Diguanylate cyclase domain protein"/>
    <property type="match status" value="1"/>
</dbReference>
<name>A0A117M832_9BACT</name>
<accession>A0A117M832</accession>
<dbReference type="InterPro" id="IPR000160">
    <property type="entry name" value="GGDEF_dom"/>
</dbReference>
<feature type="coiled-coil region" evidence="2">
    <location>
        <begin position="368"/>
        <end position="419"/>
    </location>
</feature>
<evidence type="ECO:0000313" key="5">
    <source>
        <dbReference type="Proteomes" id="UP000055014"/>
    </source>
</evidence>
<dbReference type="Pfam" id="PF14076">
    <property type="entry name" value="DUF4258"/>
    <property type="match status" value="1"/>
</dbReference>
<dbReference type="Proteomes" id="UP000055014">
    <property type="component" value="Unassembled WGS sequence"/>
</dbReference>